<dbReference type="PANTHER" id="PTHR22946:SF9">
    <property type="entry name" value="POLYKETIDE TRANSFERASE AF380"/>
    <property type="match status" value="1"/>
</dbReference>
<reference evidence="3" key="1">
    <citation type="submission" date="2018-05" db="EMBL/GenBank/DDBJ databases">
        <authorList>
            <person name="Lanie J.A."/>
            <person name="Ng W.-L."/>
            <person name="Kazmierczak K.M."/>
            <person name="Andrzejewski T.M."/>
            <person name="Davidsen T.M."/>
            <person name="Wayne K.J."/>
            <person name="Tettelin H."/>
            <person name="Glass J.I."/>
            <person name="Rusch D."/>
            <person name="Podicherti R."/>
            <person name="Tsui H.-C.T."/>
            <person name="Winkler M.E."/>
        </authorList>
    </citation>
    <scope>NUCLEOTIDE SEQUENCE</scope>
</reference>
<dbReference type="InterPro" id="IPR002925">
    <property type="entry name" value="Dienelactn_hydro"/>
</dbReference>
<dbReference type="InterPro" id="IPR050261">
    <property type="entry name" value="FrsA_esterase"/>
</dbReference>
<dbReference type="AlphaFoldDB" id="A0A382IHW7"/>
<gene>
    <name evidence="3" type="ORF">METZ01_LOCUS252104</name>
</gene>
<organism evidence="3">
    <name type="scientific">marine metagenome</name>
    <dbReference type="NCBI Taxonomy" id="408172"/>
    <lineage>
        <taxon>unclassified sequences</taxon>
        <taxon>metagenomes</taxon>
        <taxon>ecological metagenomes</taxon>
    </lineage>
</organism>
<dbReference type="Gene3D" id="3.40.50.1820">
    <property type="entry name" value="alpha/beta hydrolase"/>
    <property type="match status" value="1"/>
</dbReference>
<evidence type="ECO:0000313" key="3">
    <source>
        <dbReference type="EMBL" id="SVB99250.1"/>
    </source>
</evidence>
<name>A0A382IHW7_9ZZZZ</name>
<dbReference type="SUPFAM" id="SSF53474">
    <property type="entry name" value="alpha/beta-Hydrolases"/>
    <property type="match status" value="1"/>
</dbReference>
<feature type="domain" description="Dienelactone hydrolase" evidence="2">
    <location>
        <begin position="171"/>
        <end position="304"/>
    </location>
</feature>
<keyword evidence="1" id="KW-0378">Hydrolase</keyword>
<dbReference type="GO" id="GO:0016788">
    <property type="term" value="F:hydrolase activity, acting on ester bonds"/>
    <property type="evidence" value="ECO:0007669"/>
    <property type="project" value="UniProtKB-ARBA"/>
</dbReference>
<sequence>MPDQRINCIFEVEVMRRIGLVSIALIWFCLSCVSTAFGGRDDDDSSAPPKPVPRDVVHIEAYKKYASKSDITETIEFVSHNPAMSFQILDGSYKKLPEVIVKGALLLPRRTEPVPVVVLSPDSGGPGSFYTEWTKPFWKRAISPLLKNGIGVFILDGFATRGISRTYDDQSRYFPPAQFLDTLLAFKALASDPRIDSKRIGVSGHSRGAITSFAVVDRRLTNAVLGEDQYFAAALPMAASCLNFLFQKPKPTPTKVLVLHGSADNYTPAAPCVKHVERMKTAGADINITLKKGWYHSFYGDYKPKNCAQCAYFYKCPFNFLLTDDGHMNMKFREYLKTINEDYERSVATENKGAEFVRLYRKIYPKCGSMGVKIGGGHWRESAKIVSSFFIDALLP</sequence>
<protein>
    <recommendedName>
        <fullName evidence="2">Dienelactone hydrolase domain-containing protein</fullName>
    </recommendedName>
</protein>
<dbReference type="EMBL" id="UINC01067520">
    <property type="protein sequence ID" value="SVB99250.1"/>
    <property type="molecule type" value="Genomic_DNA"/>
</dbReference>
<dbReference type="PANTHER" id="PTHR22946">
    <property type="entry name" value="DIENELACTONE HYDROLASE DOMAIN-CONTAINING PROTEIN-RELATED"/>
    <property type="match status" value="1"/>
</dbReference>
<evidence type="ECO:0000256" key="1">
    <source>
        <dbReference type="ARBA" id="ARBA00022801"/>
    </source>
</evidence>
<proteinExistence type="predicted"/>
<dbReference type="Pfam" id="PF01738">
    <property type="entry name" value="DLH"/>
    <property type="match status" value="1"/>
</dbReference>
<evidence type="ECO:0000259" key="2">
    <source>
        <dbReference type="Pfam" id="PF01738"/>
    </source>
</evidence>
<accession>A0A382IHW7</accession>
<dbReference type="InterPro" id="IPR029058">
    <property type="entry name" value="AB_hydrolase_fold"/>
</dbReference>